<dbReference type="Pfam" id="PF00571">
    <property type="entry name" value="CBS"/>
    <property type="match status" value="2"/>
</dbReference>
<dbReference type="InterPro" id="IPR000644">
    <property type="entry name" value="CBS_dom"/>
</dbReference>
<dbReference type="EMBL" id="CP034726">
    <property type="protein sequence ID" value="QBP19052.1"/>
    <property type="molecule type" value="Genomic_DNA"/>
</dbReference>
<feature type="region of interest" description="Disordered" evidence="11">
    <location>
        <begin position="434"/>
        <end position="461"/>
    </location>
</feature>
<comment type="similarity">
    <text evidence="2">Belongs to the UPF0053 family.</text>
</comment>
<evidence type="ECO:0000256" key="9">
    <source>
        <dbReference type="PROSITE-ProRule" id="PRU00703"/>
    </source>
</evidence>
<evidence type="ECO:0000256" key="7">
    <source>
        <dbReference type="ARBA" id="ARBA00023122"/>
    </source>
</evidence>
<feature type="compositionally biased region" description="Polar residues" evidence="11">
    <location>
        <begin position="451"/>
        <end position="461"/>
    </location>
</feature>
<evidence type="ECO:0000313" key="14">
    <source>
        <dbReference type="EMBL" id="QBP19052.1"/>
    </source>
</evidence>
<dbReference type="InterPro" id="IPR046342">
    <property type="entry name" value="CBS_dom_sf"/>
</dbReference>
<dbReference type="InterPro" id="IPR036318">
    <property type="entry name" value="FAD-bd_PCMH-like_sf"/>
</dbReference>
<evidence type="ECO:0000256" key="6">
    <source>
        <dbReference type="ARBA" id="ARBA00022989"/>
    </source>
</evidence>
<evidence type="ECO:0000259" key="12">
    <source>
        <dbReference type="PROSITE" id="PS51371"/>
    </source>
</evidence>
<keyword evidence="4 10" id="KW-0812">Transmembrane</keyword>
<feature type="domain" description="CBS" evidence="12">
    <location>
        <begin position="280"/>
        <end position="337"/>
    </location>
</feature>
<dbReference type="Gene3D" id="3.30.465.10">
    <property type="match status" value="1"/>
</dbReference>
<evidence type="ECO:0000256" key="4">
    <source>
        <dbReference type="ARBA" id="ARBA00022692"/>
    </source>
</evidence>
<dbReference type="InterPro" id="IPR002550">
    <property type="entry name" value="CNNM"/>
</dbReference>
<keyword evidence="15" id="KW-1185">Reference proteome</keyword>
<dbReference type="PROSITE" id="PS51846">
    <property type="entry name" value="CNNM"/>
    <property type="match status" value="1"/>
</dbReference>
<evidence type="ECO:0000256" key="10">
    <source>
        <dbReference type="PROSITE-ProRule" id="PRU01193"/>
    </source>
</evidence>
<dbReference type="SMART" id="SM00116">
    <property type="entry name" value="CBS"/>
    <property type="match status" value="2"/>
</dbReference>
<keyword evidence="6 10" id="KW-1133">Transmembrane helix</keyword>
<dbReference type="RefSeq" id="WP_133442609.1">
    <property type="nucleotide sequence ID" value="NZ_CP034726.1"/>
</dbReference>
<dbReference type="PANTHER" id="PTHR43099">
    <property type="entry name" value="UPF0053 PROTEIN YRKA"/>
    <property type="match status" value="1"/>
</dbReference>
<dbReference type="SUPFAM" id="SSF56176">
    <property type="entry name" value="FAD-binding/transporter-associated domain-like"/>
    <property type="match status" value="1"/>
</dbReference>
<evidence type="ECO:0000256" key="11">
    <source>
        <dbReference type="SAM" id="MobiDB-lite"/>
    </source>
</evidence>
<dbReference type="Proteomes" id="UP000294321">
    <property type="component" value="Chromosome"/>
</dbReference>
<dbReference type="OrthoDB" id="9798188at2"/>
<dbReference type="PANTHER" id="PTHR43099:SF2">
    <property type="entry name" value="UPF0053 PROTEIN YRKA"/>
    <property type="match status" value="1"/>
</dbReference>
<dbReference type="CDD" id="cd04590">
    <property type="entry name" value="CBS_pair_CorC_HlyC_assoc"/>
    <property type="match status" value="1"/>
</dbReference>
<dbReference type="Pfam" id="PF01595">
    <property type="entry name" value="CNNM"/>
    <property type="match status" value="1"/>
</dbReference>
<proteinExistence type="inferred from homology"/>
<dbReference type="KEGG" id="lji:ELX58_07535"/>
<name>A0A4P6ZNR2_9LACO</name>
<dbReference type="AlphaFoldDB" id="A0A4P6ZNR2"/>
<keyword evidence="3" id="KW-1003">Cell membrane</keyword>
<evidence type="ECO:0000256" key="5">
    <source>
        <dbReference type="ARBA" id="ARBA00022737"/>
    </source>
</evidence>
<evidence type="ECO:0000256" key="3">
    <source>
        <dbReference type="ARBA" id="ARBA00022475"/>
    </source>
</evidence>
<dbReference type="PROSITE" id="PS51371">
    <property type="entry name" value="CBS"/>
    <property type="match status" value="2"/>
</dbReference>
<feature type="domain" description="CNNM transmembrane" evidence="13">
    <location>
        <begin position="1"/>
        <end position="196"/>
    </location>
</feature>
<evidence type="ECO:0000256" key="2">
    <source>
        <dbReference type="ARBA" id="ARBA00006337"/>
    </source>
</evidence>
<comment type="subcellular location">
    <subcellularLocation>
        <location evidence="1">Cell membrane</location>
        <topology evidence="1">Multi-pass membrane protein</topology>
    </subcellularLocation>
</comment>
<dbReference type="GO" id="GO:0005886">
    <property type="term" value="C:plasma membrane"/>
    <property type="evidence" value="ECO:0007669"/>
    <property type="project" value="UniProtKB-SubCell"/>
</dbReference>
<feature type="compositionally biased region" description="Basic and acidic residues" evidence="11">
    <location>
        <begin position="434"/>
        <end position="449"/>
    </location>
</feature>
<dbReference type="SMART" id="SM01091">
    <property type="entry name" value="CorC_HlyC"/>
    <property type="match status" value="1"/>
</dbReference>
<dbReference type="InterPro" id="IPR016169">
    <property type="entry name" value="FAD-bd_PCMH_sub2"/>
</dbReference>
<dbReference type="InterPro" id="IPR044751">
    <property type="entry name" value="Ion_transp-like_CBS"/>
</dbReference>
<organism evidence="14 15">
    <name type="scientific">Acetilactobacillus jinshanensis</name>
    <dbReference type="NCBI Taxonomy" id="1720083"/>
    <lineage>
        <taxon>Bacteria</taxon>
        <taxon>Bacillati</taxon>
        <taxon>Bacillota</taxon>
        <taxon>Bacilli</taxon>
        <taxon>Lactobacillales</taxon>
        <taxon>Lactobacillaceae</taxon>
        <taxon>Acetilactobacillus</taxon>
    </lineage>
</organism>
<dbReference type="SUPFAM" id="SSF54631">
    <property type="entry name" value="CBS-domain pair"/>
    <property type="match status" value="1"/>
</dbReference>
<dbReference type="InterPro" id="IPR051676">
    <property type="entry name" value="UPF0053_domain"/>
</dbReference>
<dbReference type="GO" id="GO:0050660">
    <property type="term" value="F:flavin adenine dinucleotide binding"/>
    <property type="evidence" value="ECO:0007669"/>
    <property type="project" value="InterPro"/>
</dbReference>
<sequence length="461" mass="52183">MAGFFVACEFALVQTRESELKESANKDKVNGKKVPVKLKREIYMVTHLNDYLSTTQVGVSLGGILMGWVGEKLVDEGLEYLFGLPLWHMNNGTVESASAIIGLVVLTYLEVVLTEVTPKNLSTAKSRFMLGVVCTPLHYCHKIFFPLVWLINVSAEQTVKLFGIKMADQTDESLSQGEILDVSRNAVKNGMLDRNDYTYMVRAFKFNTKVAKDIMVDRTQLVVINDDDTDQDAINVYLTKKFSRLPVVKNNNKDQIIGYVYNYDLIRQHQVNPDVKVTKLLRHVITTAETTPITQVLKEMVKKHTPLVVVVNEYGGTSGIITDKDIYDELFGTIRDEVDPSMNEFIFKQPQGTYQINGKINIYDFERFFNNEIPDFNKSDAVTLSGYFIAKYPEIHDGSVINLGGFKFKITKVVNSFVKWFEVTPVHERAKKDLEDKKKAAIAKQEKKPSKQGSQSANELS</sequence>
<keyword evidence="5" id="KW-0677">Repeat</keyword>
<accession>A0A4P6ZNR2</accession>
<dbReference type="InterPro" id="IPR005170">
    <property type="entry name" value="Transptr-assoc_dom"/>
</dbReference>
<keyword evidence="8 10" id="KW-0472">Membrane</keyword>
<evidence type="ECO:0000256" key="1">
    <source>
        <dbReference type="ARBA" id="ARBA00004651"/>
    </source>
</evidence>
<dbReference type="Gene3D" id="3.10.580.10">
    <property type="entry name" value="CBS-domain"/>
    <property type="match status" value="1"/>
</dbReference>
<feature type="domain" description="CBS" evidence="12">
    <location>
        <begin position="215"/>
        <end position="277"/>
    </location>
</feature>
<gene>
    <name evidence="14" type="ORF">ELX58_07535</name>
</gene>
<keyword evidence="7 9" id="KW-0129">CBS domain</keyword>
<protein>
    <submittedName>
        <fullName evidence="14">HlyC/CorC family transporter</fullName>
    </submittedName>
</protein>
<dbReference type="Pfam" id="PF03471">
    <property type="entry name" value="CorC_HlyC"/>
    <property type="match status" value="1"/>
</dbReference>
<evidence type="ECO:0000259" key="13">
    <source>
        <dbReference type="PROSITE" id="PS51846"/>
    </source>
</evidence>
<evidence type="ECO:0000313" key="15">
    <source>
        <dbReference type="Proteomes" id="UP000294321"/>
    </source>
</evidence>
<reference evidence="15" key="1">
    <citation type="submission" date="2018-12" db="EMBL/GenBank/DDBJ databases">
        <title>A new species of lactobacillus.</title>
        <authorList>
            <person name="Jian Y."/>
            <person name="Xin L."/>
            <person name="Hong Z.J."/>
            <person name="Ming L.Z."/>
            <person name="Hong X.Z."/>
        </authorList>
    </citation>
    <scope>NUCLEOTIDE SEQUENCE [LARGE SCALE GENOMIC DNA]</scope>
    <source>
        <strain evidence="15">HSLZ-75</strain>
    </source>
</reference>
<evidence type="ECO:0000256" key="8">
    <source>
        <dbReference type="ARBA" id="ARBA00023136"/>
    </source>
</evidence>